<keyword evidence="3" id="KW-1185">Reference proteome</keyword>
<proteinExistence type="predicted"/>
<reference evidence="2 3" key="1">
    <citation type="submission" date="2020-04" db="EMBL/GenBank/DDBJ databases">
        <title>Perkinsus chesapeaki whole genome sequence.</title>
        <authorList>
            <person name="Bogema D.R."/>
        </authorList>
    </citation>
    <scope>NUCLEOTIDE SEQUENCE [LARGE SCALE GENOMIC DNA]</scope>
    <source>
        <strain evidence="2">ATCC PRA-425</strain>
    </source>
</reference>
<keyword evidence="1" id="KW-0732">Signal</keyword>
<dbReference type="SUPFAM" id="SSF55729">
    <property type="entry name" value="Acyl-CoA N-acyltransferases (Nat)"/>
    <property type="match status" value="1"/>
</dbReference>
<dbReference type="Proteomes" id="UP000591131">
    <property type="component" value="Unassembled WGS sequence"/>
</dbReference>
<gene>
    <name evidence="2" type="ORF">FOL47_001779</name>
</gene>
<evidence type="ECO:0000256" key="1">
    <source>
        <dbReference type="SAM" id="SignalP"/>
    </source>
</evidence>
<comment type="caution">
    <text evidence="2">The sequence shown here is derived from an EMBL/GenBank/DDBJ whole genome shotgun (WGS) entry which is preliminary data.</text>
</comment>
<feature type="signal peptide" evidence="1">
    <location>
        <begin position="1"/>
        <end position="19"/>
    </location>
</feature>
<name>A0A7J6MI97_PERCH</name>
<evidence type="ECO:0000313" key="3">
    <source>
        <dbReference type="Proteomes" id="UP000591131"/>
    </source>
</evidence>
<organism evidence="2 3">
    <name type="scientific">Perkinsus chesapeaki</name>
    <name type="common">Clam parasite</name>
    <name type="synonym">Perkinsus andrewsi</name>
    <dbReference type="NCBI Taxonomy" id="330153"/>
    <lineage>
        <taxon>Eukaryota</taxon>
        <taxon>Sar</taxon>
        <taxon>Alveolata</taxon>
        <taxon>Perkinsozoa</taxon>
        <taxon>Perkinsea</taxon>
        <taxon>Perkinsida</taxon>
        <taxon>Perkinsidae</taxon>
        <taxon>Perkinsus</taxon>
    </lineage>
</organism>
<dbReference type="InterPro" id="IPR016181">
    <property type="entry name" value="Acyl_CoA_acyltransferase"/>
</dbReference>
<dbReference type="PROSITE" id="PS51257">
    <property type="entry name" value="PROKAR_LIPOPROTEIN"/>
    <property type="match status" value="1"/>
</dbReference>
<feature type="chain" id="PRO_5029909035" evidence="1">
    <location>
        <begin position="20"/>
        <end position="172"/>
    </location>
</feature>
<accession>A0A7J6MI97</accession>
<evidence type="ECO:0000313" key="2">
    <source>
        <dbReference type="EMBL" id="KAF4670930.1"/>
    </source>
</evidence>
<sequence>MKSHLCPLIASIIVASACSVDCYREYRDSDRFDPSIEDGKQKCRDKIGLPCYVEFRSKVESVVAYVSVYLNYSLEPQVERAIKARTKDPTRPATFDYIDGLEVARGYNFDGEARVLVIHAIFKGLTTGNALALVVCVNHSDEAAISLYTRARFQKIEEEKDMLYLAHYYYRS</sequence>
<dbReference type="EMBL" id="JAAPAO010000144">
    <property type="protein sequence ID" value="KAF4670930.1"/>
    <property type="molecule type" value="Genomic_DNA"/>
</dbReference>
<protein>
    <submittedName>
        <fullName evidence="2">Uncharacterized protein</fullName>
    </submittedName>
</protein>
<dbReference type="Gene3D" id="3.40.630.30">
    <property type="match status" value="1"/>
</dbReference>
<dbReference type="AlphaFoldDB" id="A0A7J6MI97"/>